<sequence length="452" mass="49856">MAPSQTDDDRSDSDSDDRLSQVEMPLGVSDGAVDTEADRIDAVVSCISGPSVLLPSREPPFESSHCKSCAQPMGLLVQMWCPFEDSPMDRALFIWGCTRAGSYAQKLAKKRKRQDQREWDRTKASEERARQEQQRKEMFKSGGRNPFAGERGESTVIYWALTCAFDVDGHKNRLDMPTFGAGFGISAQIFGGTPTTVKPGSSSTENGKNDPKSASKSHAEEDKYQDDNDDASDSEAGKDEDEELLTALAATSITDSAWNAAPSYLSTTSENALVDDDKGKKGKGGDGVESWAKEAYENSIDVDQVFERFMKRVGYEGEQCVQSDPLPVTKPAFKVVHPQRRVYDPSGVAKCARCGGRWVFECQLMPNLINVLHAPESEGKDGENGKKSAKKMTDEERRAAVERALKGQDKDARGMEWGTCMVFSCEKDCCVEGGKEAKEVWREEVVLVQWDT</sequence>
<feature type="compositionally biased region" description="Basic and acidic residues" evidence="1">
    <location>
        <begin position="115"/>
        <end position="139"/>
    </location>
</feature>
<evidence type="ECO:0000313" key="4">
    <source>
        <dbReference type="Proteomes" id="UP000567179"/>
    </source>
</evidence>
<dbReference type="AlphaFoldDB" id="A0A8H5AYR5"/>
<dbReference type="OrthoDB" id="443682at2759"/>
<dbReference type="PANTHER" id="PTHR47524">
    <property type="entry name" value="20S RRNA ACCUMULATION PROTEIN 4"/>
    <property type="match status" value="1"/>
</dbReference>
<dbReference type="InterPro" id="IPR007320">
    <property type="entry name" value="PDCD2_C"/>
</dbReference>
<feature type="region of interest" description="Disordered" evidence="1">
    <location>
        <begin position="375"/>
        <end position="398"/>
    </location>
</feature>
<dbReference type="PANTHER" id="PTHR47524:SF1">
    <property type="entry name" value="20S RRNA ACCUMULATION PROTEIN 4"/>
    <property type="match status" value="1"/>
</dbReference>
<feature type="compositionally biased region" description="Acidic residues" evidence="1">
    <location>
        <begin position="227"/>
        <end position="241"/>
    </location>
</feature>
<feature type="compositionally biased region" description="Basic and acidic residues" evidence="1">
    <location>
        <begin position="207"/>
        <end position="226"/>
    </location>
</feature>
<reference evidence="3 4" key="1">
    <citation type="journal article" date="2020" name="ISME J.">
        <title>Uncovering the hidden diversity of litter-decomposition mechanisms in mushroom-forming fungi.</title>
        <authorList>
            <person name="Floudas D."/>
            <person name="Bentzer J."/>
            <person name="Ahren D."/>
            <person name="Johansson T."/>
            <person name="Persson P."/>
            <person name="Tunlid A."/>
        </authorList>
    </citation>
    <scope>NUCLEOTIDE SEQUENCE [LARGE SCALE GENOMIC DNA]</scope>
    <source>
        <strain evidence="3 4">CBS 101986</strain>
    </source>
</reference>
<dbReference type="GO" id="GO:0030490">
    <property type="term" value="P:maturation of SSU-rRNA"/>
    <property type="evidence" value="ECO:0007669"/>
    <property type="project" value="TreeGrafter"/>
</dbReference>
<evidence type="ECO:0000256" key="1">
    <source>
        <dbReference type="SAM" id="MobiDB-lite"/>
    </source>
</evidence>
<gene>
    <name evidence="3" type="ORF">D9619_013745</name>
</gene>
<feature type="region of interest" description="Disordered" evidence="1">
    <location>
        <begin position="108"/>
        <end position="147"/>
    </location>
</feature>
<dbReference type="Proteomes" id="UP000567179">
    <property type="component" value="Unassembled WGS sequence"/>
</dbReference>
<name>A0A8H5AYR5_9AGAR</name>
<dbReference type="GO" id="GO:0005737">
    <property type="term" value="C:cytoplasm"/>
    <property type="evidence" value="ECO:0007669"/>
    <property type="project" value="InterPro"/>
</dbReference>
<feature type="region of interest" description="Disordered" evidence="1">
    <location>
        <begin position="1"/>
        <end position="33"/>
    </location>
</feature>
<comment type="caution">
    <text evidence="3">The sequence shown here is derived from an EMBL/GenBank/DDBJ whole genome shotgun (WGS) entry which is preliminary data.</text>
</comment>
<feature type="domain" description="Programmed cell death protein 2 C-terminal" evidence="2">
    <location>
        <begin position="303"/>
        <end position="450"/>
    </location>
</feature>
<proteinExistence type="predicted"/>
<protein>
    <recommendedName>
        <fullName evidence="2">Programmed cell death protein 2 C-terminal domain-containing protein</fullName>
    </recommendedName>
</protein>
<evidence type="ECO:0000259" key="2">
    <source>
        <dbReference type="Pfam" id="PF04194"/>
    </source>
</evidence>
<feature type="compositionally biased region" description="Polar residues" evidence="1">
    <location>
        <begin position="194"/>
        <end position="206"/>
    </location>
</feature>
<evidence type="ECO:0000313" key="3">
    <source>
        <dbReference type="EMBL" id="KAF5313550.1"/>
    </source>
</evidence>
<organism evidence="3 4">
    <name type="scientific">Psilocybe cf. subviscida</name>
    <dbReference type="NCBI Taxonomy" id="2480587"/>
    <lineage>
        <taxon>Eukaryota</taxon>
        <taxon>Fungi</taxon>
        <taxon>Dikarya</taxon>
        <taxon>Basidiomycota</taxon>
        <taxon>Agaricomycotina</taxon>
        <taxon>Agaricomycetes</taxon>
        <taxon>Agaricomycetidae</taxon>
        <taxon>Agaricales</taxon>
        <taxon>Agaricineae</taxon>
        <taxon>Strophariaceae</taxon>
        <taxon>Psilocybe</taxon>
    </lineage>
</organism>
<keyword evidence="4" id="KW-1185">Reference proteome</keyword>
<dbReference type="Pfam" id="PF04194">
    <property type="entry name" value="PDCD2_C"/>
    <property type="match status" value="1"/>
</dbReference>
<dbReference type="EMBL" id="JAACJJ010000048">
    <property type="protein sequence ID" value="KAF5313550.1"/>
    <property type="molecule type" value="Genomic_DNA"/>
</dbReference>
<accession>A0A8H5AYR5</accession>
<feature type="region of interest" description="Disordered" evidence="1">
    <location>
        <begin position="194"/>
        <end position="241"/>
    </location>
</feature>